<dbReference type="InterPro" id="IPR036461">
    <property type="entry name" value="Urease_betasu_sf"/>
</dbReference>
<feature type="modified residue" description="N6-carboxylysine" evidence="9">
    <location>
        <position position="489"/>
    </location>
</feature>
<evidence type="ECO:0000259" key="15">
    <source>
        <dbReference type="PROSITE" id="PS50118"/>
    </source>
</evidence>
<dbReference type="InterPro" id="IPR006680">
    <property type="entry name" value="Amidohydro-rel"/>
</dbReference>
<dbReference type="InterPro" id="IPR036910">
    <property type="entry name" value="HMG_box_dom_sf"/>
</dbReference>
<dbReference type="CDD" id="cd00375">
    <property type="entry name" value="Urease_alpha"/>
    <property type="match status" value="1"/>
</dbReference>
<dbReference type="Gene3D" id="3.30.280.10">
    <property type="entry name" value="Urease, gamma-like subunit"/>
    <property type="match status" value="1"/>
</dbReference>
<feature type="compositionally biased region" description="Basic and acidic residues" evidence="14">
    <location>
        <begin position="1258"/>
        <end position="1272"/>
    </location>
</feature>
<feature type="compositionally biased region" description="Low complexity" evidence="14">
    <location>
        <begin position="819"/>
        <end position="836"/>
    </location>
</feature>
<evidence type="ECO:0000256" key="12">
    <source>
        <dbReference type="PROSITE-ProRule" id="PRU00267"/>
    </source>
</evidence>
<dbReference type="GO" id="GO:0016151">
    <property type="term" value="F:nickel cation binding"/>
    <property type="evidence" value="ECO:0007669"/>
    <property type="project" value="InterPro"/>
</dbReference>
<dbReference type="Gene3D" id="3.20.20.140">
    <property type="entry name" value="Metal-dependent hydrolases"/>
    <property type="match status" value="1"/>
</dbReference>
<dbReference type="InterPro" id="IPR032466">
    <property type="entry name" value="Metal_Hydrolase"/>
</dbReference>
<dbReference type="PRINTS" id="PR01752">
    <property type="entry name" value="UREASE"/>
</dbReference>
<dbReference type="SUPFAM" id="SSF54111">
    <property type="entry name" value="Urease, gamma-subunit"/>
    <property type="match status" value="1"/>
</dbReference>
<feature type="region of interest" description="Disordered" evidence="14">
    <location>
        <begin position="894"/>
        <end position="960"/>
    </location>
</feature>
<keyword evidence="4 10" id="KW-0533">Nickel</keyword>
<feature type="DNA-binding region" description="HMG box" evidence="12">
    <location>
        <begin position="1067"/>
        <end position="1142"/>
    </location>
</feature>
<evidence type="ECO:0000256" key="7">
    <source>
        <dbReference type="ARBA" id="ARBA00030395"/>
    </source>
</evidence>
<feature type="domain" description="Urease" evidence="16">
    <location>
        <begin position="401"/>
        <end position="837"/>
    </location>
</feature>
<dbReference type="InterPro" id="IPR011059">
    <property type="entry name" value="Metal-dep_hydrolase_composite"/>
</dbReference>
<dbReference type="PANTHER" id="PTHR43440">
    <property type="entry name" value="UREASE"/>
    <property type="match status" value="1"/>
</dbReference>
<feature type="compositionally biased region" description="Basic and acidic residues" evidence="14">
    <location>
        <begin position="1283"/>
        <end position="1293"/>
    </location>
</feature>
<protein>
    <recommendedName>
        <fullName evidence="3">Urease</fullName>
        <ecNumber evidence="2">3.5.1.5</ecNumber>
    </recommendedName>
    <alternativeName>
        <fullName evidence="7">Urea amidohydrolase</fullName>
    </alternativeName>
</protein>
<keyword evidence="12" id="KW-0539">Nucleus</keyword>
<dbReference type="Pfam" id="PF00547">
    <property type="entry name" value="Urease_gamma"/>
    <property type="match status" value="1"/>
</dbReference>
<dbReference type="GO" id="GO:0005634">
    <property type="term" value="C:nucleus"/>
    <property type="evidence" value="ECO:0007669"/>
    <property type="project" value="UniProtKB-UniRule"/>
</dbReference>
<comment type="catalytic activity">
    <reaction evidence="8">
        <text>urea + 2 H2O + H(+) = hydrogencarbonate + 2 NH4(+)</text>
        <dbReference type="Rhea" id="RHEA:20557"/>
        <dbReference type="ChEBI" id="CHEBI:15377"/>
        <dbReference type="ChEBI" id="CHEBI:15378"/>
        <dbReference type="ChEBI" id="CHEBI:16199"/>
        <dbReference type="ChEBI" id="CHEBI:17544"/>
        <dbReference type="ChEBI" id="CHEBI:28938"/>
        <dbReference type="EC" id="3.5.1.5"/>
    </reaction>
</comment>
<gene>
    <name evidence="17" type="ORF">GRF29_164g1197785</name>
</gene>
<feature type="compositionally biased region" description="Pro residues" evidence="14">
    <location>
        <begin position="932"/>
        <end position="947"/>
    </location>
</feature>
<evidence type="ECO:0000256" key="2">
    <source>
        <dbReference type="ARBA" id="ARBA00012934"/>
    </source>
</evidence>
<feature type="binding site" description="via carbamate group" evidence="10">
    <location>
        <position position="489"/>
    </location>
    <ligand>
        <name>Ni(2+)</name>
        <dbReference type="ChEBI" id="CHEBI:49786"/>
        <label>2</label>
    </ligand>
</feature>
<feature type="binding site" evidence="13">
    <location>
        <position position="491"/>
    </location>
    <ligand>
        <name>substrate</name>
    </ligand>
</feature>
<evidence type="ECO:0000256" key="11">
    <source>
        <dbReference type="PIRSR" id="PIRSR611612-52"/>
    </source>
</evidence>
<evidence type="ECO:0000256" key="1">
    <source>
        <dbReference type="ARBA" id="ARBA00004897"/>
    </source>
</evidence>
<proteinExistence type="inferred from homology"/>
<dbReference type="SUPFAM" id="SSF51278">
    <property type="entry name" value="Urease, beta-subunit"/>
    <property type="match status" value="1"/>
</dbReference>
<dbReference type="Gene3D" id="2.30.40.10">
    <property type="entry name" value="Urease, subunit C, domain 1"/>
    <property type="match status" value="1"/>
</dbReference>
<dbReference type="InterPro" id="IPR029754">
    <property type="entry name" value="Urease_Ni-bd"/>
</dbReference>
<dbReference type="SUPFAM" id="SSF51556">
    <property type="entry name" value="Metallo-dependent hydrolases"/>
    <property type="match status" value="1"/>
</dbReference>
<dbReference type="NCBIfam" id="TIGR00192">
    <property type="entry name" value="urease_beta"/>
    <property type="match status" value="1"/>
</dbReference>
<dbReference type="EC" id="3.5.1.5" evidence="2"/>
<feature type="domain" description="HMG box" evidence="15">
    <location>
        <begin position="1067"/>
        <end position="1142"/>
    </location>
</feature>
<feature type="compositionally biased region" description="Basic and acidic residues" evidence="14">
    <location>
        <begin position="839"/>
        <end position="849"/>
    </location>
</feature>
<evidence type="ECO:0000256" key="6">
    <source>
        <dbReference type="ARBA" id="ARBA00022801"/>
    </source>
</evidence>
<comment type="PTM">
    <text evidence="9">Carbamylation allows a single lysine to coordinate two nickel ions.</text>
</comment>
<dbReference type="Gene3D" id="2.10.150.10">
    <property type="entry name" value="Urease, beta subunit"/>
    <property type="match status" value="1"/>
</dbReference>
<dbReference type="Pfam" id="PF00699">
    <property type="entry name" value="Urease_beta"/>
    <property type="match status" value="1"/>
</dbReference>
<dbReference type="InterPro" id="IPR009071">
    <property type="entry name" value="HMG_box_dom"/>
</dbReference>
<feature type="region of interest" description="Disordered" evidence="14">
    <location>
        <begin position="1040"/>
        <end position="1068"/>
    </location>
</feature>
<dbReference type="Pfam" id="PF01979">
    <property type="entry name" value="Amidohydro_1"/>
    <property type="match status" value="1"/>
</dbReference>
<feature type="binding site" evidence="10">
    <location>
        <position position="544"/>
    </location>
    <ligand>
        <name>Ni(2+)</name>
        <dbReference type="ChEBI" id="CHEBI:49786"/>
        <label>2</label>
    </ligand>
</feature>
<dbReference type="SUPFAM" id="SSF51338">
    <property type="entry name" value="Composite domain of metallo-dependent hydrolases"/>
    <property type="match status" value="1"/>
</dbReference>
<evidence type="ECO:0000259" key="16">
    <source>
        <dbReference type="PROSITE" id="PS51368"/>
    </source>
</evidence>
<dbReference type="NCBIfam" id="TIGR00193">
    <property type="entry name" value="urease_gam"/>
    <property type="match status" value="1"/>
</dbReference>
<dbReference type="NCBIfam" id="NF009686">
    <property type="entry name" value="PRK13207.1"/>
    <property type="match status" value="1"/>
</dbReference>
<accession>A0AAN6RDU6</accession>
<dbReference type="GO" id="GO:0003677">
    <property type="term" value="F:DNA binding"/>
    <property type="evidence" value="ECO:0007669"/>
    <property type="project" value="UniProtKB-UniRule"/>
</dbReference>
<dbReference type="InterPro" id="IPR005848">
    <property type="entry name" value="Urease_asu"/>
</dbReference>
<evidence type="ECO:0000313" key="17">
    <source>
        <dbReference type="EMBL" id="KAK3201951.1"/>
    </source>
</evidence>
<sequence>MQLCPKELDKLVISQLGLLAQRRLARGVKLNHAEATALIANNLHELIRDGNHTVADLMSIGRTMLGRRHVLPSVVSSLAELMVEGTFPTGTYLVTVHHPISSEDGDLARALYGSFLPIPSNDMFPLPEPTVYEASNQPGAIVAVKGQAGIIRLNEGRQRIRLRVKSTGDRPIQVGSHYHFIETNPQLQFDRVRAHGYRLDIPAGTSVRFEPGDTKTVTLVQIAGNQVIKGGSQIASGFIGDANKNILENLRVGGFLHEPEPAGDAAHIDICTMERQAYIAMFGPTTGDLVRLGATDLWVKVEKDMTRYGDECSFGGGKTLREGMGQAGGRSDDDCLDTVITNAMIIDWTGIYKADIGIKDGFITGIGKAGNPDVMDGVDPNLVIGNCTDVIAGEHNIVTAGGIDTHIHLICPQQAYEAIASGITTVLGGGTGPSTGSNATTCTPGKTHIRQMLQAIDELPLNYGITGKGNDAELLPLQQQAEAGVCGLKLHEDWGSTPAAIDACLTVCDEYDIQTLIHTDTLNESGFVEQTIQAFKGRTIHTYHTEGAGGGHAPDIISVVEHDNVLPSSTNPTRPYTKNTLDEHLDMLMVCHHLSRNIPEDVAFAESRIRAETIAAEDVLHDLGAISMMSSDSQAMGRCGEVILRTWNTAHKNKVQRGTLQEDEGTDADNFRVKRYISKYTINPAIAQGMGHLIGSVEVGKVADLVLWTPGNFGVKPKLVVKSGFCSYAQMGDPNGSIPTVEPIIMRPMFAPLVPSSSITFVSQASISSGAIESYGLRKRVEAVKNCRNIGKRDMKFNDTKPKMRVDAERYTVEADGMAAATAQQPSSPAAQQPSSVDSPRRQARERQMLRLRPAARTKPLPPALLALPRPPSPSTAFPARAPILNHNKLRRVRQRKTPTPPAVMARKKNEEEIELNISKEQFRETRDSPLLPRPLPAQPASAPPRRGPSQRQHDPDGRQFLTPNQVLMALASVQKGLHNVSNNLNELMHAYIKHTASVLSGEDGALEGLQLSESAQSMIDEADFATKSVANLTRSLTAPAADAADADTGKTKKRKREKKIKDPNAPKRPLTAAFLYAQSARPIIRKDLENELPAGARLEPNAINLEVNKRWNEMSEEDKEKWKASYRESMEVYTKEVAAYKATKGATAPGEPIAEDDASEIEVEAGALDSDDDDSSDDDDEPSPAKAATPPPTLAPTGKTPSRANKRQKTAAAAAATPAVNGTAGAVGQTPVPPPASKVQPTVEATPAKKERKKKEKVVPVKESSPEEKKEKEKKKTGRATRATEAEGEEKKKRDRSKRKSEGVA</sequence>
<dbReference type="InterPro" id="IPR017950">
    <property type="entry name" value="Urease_AS"/>
</dbReference>
<dbReference type="Pfam" id="PF00449">
    <property type="entry name" value="Urease_alpha"/>
    <property type="match status" value="1"/>
</dbReference>
<dbReference type="GO" id="GO:0043419">
    <property type="term" value="P:urea catabolic process"/>
    <property type="evidence" value="ECO:0007669"/>
    <property type="project" value="InterPro"/>
</dbReference>
<dbReference type="Proteomes" id="UP001280581">
    <property type="component" value="Unassembled WGS sequence"/>
</dbReference>
<dbReference type="CDD" id="cd00390">
    <property type="entry name" value="Urease_gamma"/>
    <property type="match status" value="1"/>
</dbReference>
<dbReference type="Pfam" id="PF00505">
    <property type="entry name" value="HMG_box"/>
    <property type="match status" value="1"/>
</dbReference>
<dbReference type="HAMAP" id="MF_01953">
    <property type="entry name" value="Urease_alpha"/>
    <property type="match status" value="1"/>
</dbReference>
<dbReference type="PROSITE" id="PS51368">
    <property type="entry name" value="UREASE_3"/>
    <property type="match status" value="1"/>
</dbReference>
<dbReference type="PANTHER" id="PTHR43440:SF1">
    <property type="entry name" value="UREASE"/>
    <property type="match status" value="1"/>
</dbReference>
<keyword evidence="6 13" id="KW-0378">Hydrolase</keyword>
<dbReference type="CDD" id="cd00407">
    <property type="entry name" value="Urease_beta"/>
    <property type="match status" value="1"/>
</dbReference>
<dbReference type="NCBIfam" id="TIGR01792">
    <property type="entry name" value="urease_alph"/>
    <property type="match status" value="1"/>
</dbReference>
<dbReference type="InterPro" id="IPR011612">
    <property type="entry name" value="Urease_alpha_N_dom"/>
</dbReference>
<keyword evidence="5 10" id="KW-0479">Metal-binding</keyword>
<dbReference type="PROSITE" id="PS00145">
    <property type="entry name" value="UREASE_2"/>
    <property type="match status" value="1"/>
</dbReference>
<reference evidence="17 18" key="1">
    <citation type="submission" date="2021-02" db="EMBL/GenBank/DDBJ databases">
        <title>Genome assembly of Pseudopithomyces chartarum.</title>
        <authorList>
            <person name="Jauregui R."/>
            <person name="Singh J."/>
            <person name="Voisey C."/>
        </authorList>
    </citation>
    <scope>NUCLEOTIDE SEQUENCE [LARGE SCALE GENOMIC DNA]</scope>
    <source>
        <strain evidence="17 18">AGR01</strain>
    </source>
</reference>
<evidence type="ECO:0000313" key="18">
    <source>
        <dbReference type="Proteomes" id="UP001280581"/>
    </source>
</evidence>
<feature type="binding site" evidence="10">
    <location>
        <position position="408"/>
    </location>
    <ligand>
        <name>Ni(2+)</name>
        <dbReference type="ChEBI" id="CHEBI:49786"/>
        <label>1</label>
    </ligand>
</feature>
<name>A0AAN6RDU6_9PLEO</name>
<dbReference type="NCBIfam" id="NF009671">
    <property type="entry name" value="PRK13192.1"/>
    <property type="match status" value="1"/>
</dbReference>
<evidence type="ECO:0000256" key="5">
    <source>
        <dbReference type="ARBA" id="ARBA00022723"/>
    </source>
</evidence>
<dbReference type="PROSITE" id="PS01120">
    <property type="entry name" value="UREASE_1"/>
    <property type="match status" value="1"/>
</dbReference>
<dbReference type="InterPro" id="IPR036463">
    <property type="entry name" value="Urease_gamma_sf"/>
</dbReference>
<dbReference type="SUPFAM" id="SSF47095">
    <property type="entry name" value="HMG-box"/>
    <property type="match status" value="1"/>
</dbReference>
<feature type="binding site" evidence="10">
    <location>
        <position position="406"/>
    </location>
    <ligand>
        <name>Ni(2+)</name>
        <dbReference type="ChEBI" id="CHEBI:49786"/>
        <label>1</label>
    </ligand>
</feature>
<feature type="binding site" description="via carbamate group" evidence="10">
    <location>
        <position position="489"/>
    </location>
    <ligand>
        <name>Ni(2+)</name>
        <dbReference type="ChEBI" id="CHEBI:49786"/>
        <label>1</label>
    </ligand>
</feature>
<organism evidence="17 18">
    <name type="scientific">Pseudopithomyces chartarum</name>
    <dbReference type="NCBI Taxonomy" id="1892770"/>
    <lineage>
        <taxon>Eukaryota</taxon>
        <taxon>Fungi</taxon>
        <taxon>Dikarya</taxon>
        <taxon>Ascomycota</taxon>
        <taxon>Pezizomycotina</taxon>
        <taxon>Dothideomycetes</taxon>
        <taxon>Pleosporomycetidae</taxon>
        <taxon>Pleosporales</taxon>
        <taxon>Massarineae</taxon>
        <taxon>Didymosphaeriaceae</taxon>
        <taxon>Pseudopithomyces</taxon>
    </lineage>
</organism>
<dbReference type="InterPro" id="IPR002019">
    <property type="entry name" value="Urease_beta-like"/>
</dbReference>
<evidence type="ECO:0000256" key="13">
    <source>
        <dbReference type="PROSITE-ProRule" id="PRU00700"/>
    </source>
</evidence>
<feature type="compositionally biased region" description="Low complexity" evidence="14">
    <location>
        <begin position="1211"/>
        <end position="1229"/>
    </location>
</feature>
<feature type="compositionally biased region" description="Acidic residues" evidence="14">
    <location>
        <begin position="1154"/>
        <end position="1183"/>
    </location>
</feature>
<feature type="active site" description="Proton donor" evidence="11 13">
    <location>
        <position position="592"/>
    </location>
</feature>
<evidence type="ECO:0000256" key="8">
    <source>
        <dbReference type="ARBA" id="ARBA00047778"/>
    </source>
</evidence>
<comment type="caution">
    <text evidence="17">The sequence shown here is derived from an EMBL/GenBank/DDBJ whole genome shotgun (WGS) entry which is preliminary data.</text>
</comment>
<comment type="pathway">
    <text evidence="1">Nitrogen metabolism; urea degradation; CO(2) and NH(3) from urea (urease route): step 1/1.</text>
</comment>
<dbReference type="SMART" id="SM00398">
    <property type="entry name" value="HMG"/>
    <property type="match status" value="1"/>
</dbReference>
<evidence type="ECO:0000256" key="9">
    <source>
        <dbReference type="PIRSR" id="PIRSR611612-50"/>
    </source>
</evidence>
<evidence type="ECO:0000256" key="4">
    <source>
        <dbReference type="ARBA" id="ARBA00022596"/>
    </source>
</evidence>
<dbReference type="InterPro" id="IPR002026">
    <property type="entry name" value="Urease_gamma/gamma-beta_su"/>
</dbReference>
<evidence type="ECO:0000256" key="10">
    <source>
        <dbReference type="PIRSR" id="PIRSR611612-51"/>
    </source>
</evidence>
<feature type="region of interest" description="Disordered" evidence="14">
    <location>
        <begin position="818"/>
        <end position="880"/>
    </location>
</feature>
<dbReference type="InterPro" id="IPR017951">
    <property type="entry name" value="Urease_asu_c"/>
</dbReference>
<dbReference type="InterPro" id="IPR050112">
    <property type="entry name" value="Urease_alpha_subunit"/>
</dbReference>
<evidence type="ECO:0000256" key="3">
    <source>
        <dbReference type="ARBA" id="ARBA00013883"/>
    </source>
</evidence>
<dbReference type="EMBL" id="WVTA01000015">
    <property type="protein sequence ID" value="KAK3201951.1"/>
    <property type="molecule type" value="Genomic_DNA"/>
</dbReference>
<evidence type="ECO:0000256" key="14">
    <source>
        <dbReference type="SAM" id="MobiDB-lite"/>
    </source>
</evidence>
<feature type="binding site" evidence="10">
    <location>
        <position position="632"/>
    </location>
    <ligand>
        <name>Ni(2+)</name>
        <dbReference type="ChEBI" id="CHEBI:49786"/>
        <label>1</label>
    </ligand>
</feature>
<dbReference type="FunFam" id="3.30.280.10:FF:000001">
    <property type="entry name" value="Urease subunit alpha"/>
    <property type="match status" value="1"/>
</dbReference>
<dbReference type="Gene3D" id="1.10.30.10">
    <property type="entry name" value="High mobility group box domain"/>
    <property type="match status" value="1"/>
</dbReference>
<comment type="cofactor">
    <cofactor evidence="10">
        <name>Ni cation</name>
        <dbReference type="ChEBI" id="CHEBI:25516"/>
    </cofactor>
    <text evidence="10">Binds 2 nickel ions per subunit.</text>
</comment>
<dbReference type="PROSITE" id="PS50118">
    <property type="entry name" value="HMG_BOX_2"/>
    <property type="match status" value="1"/>
</dbReference>
<feature type="binding site" evidence="10">
    <location>
        <position position="518"/>
    </location>
    <ligand>
        <name>Ni(2+)</name>
        <dbReference type="ChEBI" id="CHEBI:49786"/>
        <label>2</label>
    </ligand>
</feature>
<dbReference type="GO" id="GO:0035550">
    <property type="term" value="C:urease complex"/>
    <property type="evidence" value="ECO:0007669"/>
    <property type="project" value="InterPro"/>
</dbReference>
<dbReference type="GO" id="GO:0009039">
    <property type="term" value="F:urease activity"/>
    <property type="evidence" value="ECO:0007669"/>
    <property type="project" value="UniProtKB-EC"/>
</dbReference>
<feature type="compositionally biased region" description="Low complexity" evidence="14">
    <location>
        <begin position="851"/>
        <end position="868"/>
    </location>
</feature>
<feature type="region of interest" description="Disordered" evidence="14">
    <location>
        <begin position="1143"/>
        <end position="1306"/>
    </location>
</feature>
<keyword evidence="12" id="KW-0238">DNA-binding</keyword>
<keyword evidence="18" id="KW-1185">Reference proteome</keyword>